<sequence>MYADEEVKRSDDIGATVFTPLTVVIGVYGMNFAGTSFAMPELGWTAGYPATMLGMGSWRR</sequence>
<keyword evidence="3" id="KW-1133">Transmembrane helix</keyword>
<dbReference type="AlphaFoldDB" id="A0A8T4GXQ9"/>
<evidence type="ECO:0000256" key="3">
    <source>
        <dbReference type="ARBA" id="ARBA00022989"/>
    </source>
</evidence>
<dbReference type="InterPro" id="IPR045863">
    <property type="entry name" value="CorA_TM1_TM2"/>
</dbReference>
<gene>
    <name evidence="5" type="ORF">J2753_000578</name>
</gene>
<comment type="caution">
    <text evidence="5">The sequence shown here is derived from an EMBL/GenBank/DDBJ whole genome shotgun (WGS) entry which is preliminary data.</text>
</comment>
<dbReference type="SUPFAM" id="SSF144083">
    <property type="entry name" value="Magnesium transport protein CorA, transmembrane region"/>
    <property type="match status" value="1"/>
</dbReference>
<name>A0A8T4GXQ9_9EURY</name>
<keyword evidence="4" id="KW-0472">Membrane</keyword>
<accession>A0A8T4GXQ9</accession>
<dbReference type="EMBL" id="JAGGLC010000001">
    <property type="protein sequence ID" value="MBP1986105.1"/>
    <property type="molecule type" value="Genomic_DNA"/>
</dbReference>
<dbReference type="GO" id="GO:0046873">
    <property type="term" value="F:metal ion transmembrane transporter activity"/>
    <property type="evidence" value="ECO:0007669"/>
    <property type="project" value="InterPro"/>
</dbReference>
<keyword evidence="2" id="KW-0812">Transmembrane</keyword>
<evidence type="ECO:0000313" key="6">
    <source>
        <dbReference type="Proteomes" id="UP000823736"/>
    </source>
</evidence>
<reference evidence="5" key="1">
    <citation type="submission" date="2021-03" db="EMBL/GenBank/DDBJ databases">
        <title>Genomic Encyclopedia of Type Strains, Phase IV (KMG-IV): sequencing the most valuable type-strain genomes for metagenomic binning, comparative biology and taxonomic classification.</title>
        <authorList>
            <person name="Goeker M."/>
        </authorList>
    </citation>
    <scope>NUCLEOTIDE SEQUENCE</scope>
    <source>
        <strain evidence="5">DSM 26232</strain>
    </source>
</reference>
<protein>
    <submittedName>
        <fullName evidence="5">Mg2+ and Co2+ transporter CorA</fullName>
    </submittedName>
</protein>
<comment type="subcellular location">
    <subcellularLocation>
        <location evidence="1">Membrane</location>
        <topology evidence="1">Multi-pass membrane protein</topology>
    </subcellularLocation>
</comment>
<evidence type="ECO:0000256" key="2">
    <source>
        <dbReference type="ARBA" id="ARBA00022692"/>
    </source>
</evidence>
<dbReference type="GO" id="GO:0016020">
    <property type="term" value="C:membrane"/>
    <property type="evidence" value="ECO:0007669"/>
    <property type="project" value="UniProtKB-SubCell"/>
</dbReference>
<organism evidence="5 6">
    <name type="scientific">Halolamina salifodinae</name>
    <dbReference type="NCBI Taxonomy" id="1202767"/>
    <lineage>
        <taxon>Archaea</taxon>
        <taxon>Methanobacteriati</taxon>
        <taxon>Methanobacteriota</taxon>
        <taxon>Stenosarchaea group</taxon>
        <taxon>Halobacteria</taxon>
        <taxon>Halobacteriales</taxon>
        <taxon>Haloferacaceae</taxon>
    </lineage>
</organism>
<proteinExistence type="predicted"/>
<keyword evidence="6" id="KW-1185">Reference proteome</keyword>
<evidence type="ECO:0000256" key="1">
    <source>
        <dbReference type="ARBA" id="ARBA00004141"/>
    </source>
</evidence>
<evidence type="ECO:0000313" key="5">
    <source>
        <dbReference type="EMBL" id="MBP1986105.1"/>
    </source>
</evidence>
<dbReference type="RefSeq" id="WP_321168773.1">
    <property type="nucleotide sequence ID" value="NZ_JAGGLC010000001.1"/>
</dbReference>
<dbReference type="Gene3D" id="1.20.58.340">
    <property type="entry name" value="Magnesium transport protein CorA, transmembrane region"/>
    <property type="match status" value="1"/>
</dbReference>
<dbReference type="Proteomes" id="UP000823736">
    <property type="component" value="Unassembled WGS sequence"/>
</dbReference>
<evidence type="ECO:0000256" key="4">
    <source>
        <dbReference type="ARBA" id="ARBA00023136"/>
    </source>
</evidence>
<dbReference type="Pfam" id="PF01544">
    <property type="entry name" value="CorA"/>
    <property type="match status" value="1"/>
</dbReference>
<dbReference type="InterPro" id="IPR002523">
    <property type="entry name" value="MgTranspt_CorA/ZnTranspt_ZntB"/>
</dbReference>